<evidence type="ECO:0000256" key="7">
    <source>
        <dbReference type="ARBA" id="ARBA00023136"/>
    </source>
</evidence>
<dbReference type="Pfam" id="PF00496">
    <property type="entry name" value="SBP_bac_5"/>
    <property type="match status" value="1"/>
</dbReference>
<comment type="similarity">
    <text evidence="2">Belongs to the bacterial solute-binding protein 5 family.</text>
</comment>
<feature type="compositionally biased region" description="Basic and acidic residues" evidence="8">
    <location>
        <begin position="534"/>
        <end position="567"/>
    </location>
</feature>
<proteinExistence type="inferred from homology"/>
<dbReference type="PROSITE" id="PS52015">
    <property type="entry name" value="TONB_CTD"/>
    <property type="match status" value="1"/>
</dbReference>
<dbReference type="GO" id="GO:0031992">
    <property type="term" value="F:energy transducer activity"/>
    <property type="evidence" value="ECO:0007669"/>
    <property type="project" value="InterPro"/>
</dbReference>
<keyword evidence="6" id="KW-1133">Transmembrane helix</keyword>
<dbReference type="NCBIfam" id="TIGR01352">
    <property type="entry name" value="tonB_Cterm"/>
    <property type="match status" value="1"/>
</dbReference>
<dbReference type="Gene3D" id="3.30.1150.10">
    <property type="match status" value="1"/>
</dbReference>
<reference evidence="10 11" key="1">
    <citation type="submission" date="2018-06" db="EMBL/GenBank/DDBJ databases">
        <title>Extensive metabolic versatility and redundancy in microbially diverse, dynamic hydrothermal sediments.</title>
        <authorList>
            <person name="Dombrowski N."/>
            <person name="Teske A."/>
            <person name="Baker B.J."/>
        </authorList>
    </citation>
    <scope>NUCLEOTIDE SEQUENCE [LARGE SCALE GENOMIC DNA]</scope>
    <source>
        <strain evidence="10">B36_G15</strain>
    </source>
</reference>
<evidence type="ECO:0000256" key="5">
    <source>
        <dbReference type="ARBA" id="ARBA00022729"/>
    </source>
</evidence>
<dbReference type="InterPro" id="IPR023765">
    <property type="entry name" value="SBP_5_CS"/>
</dbReference>
<dbReference type="SUPFAM" id="SSF74653">
    <property type="entry name" value="TolA/TonB C-terminal domain"/>
    <property type="match status" value="1"/>
</dbReference>
<gene>
    <name evidence="10" type="ORF">DRP53_05905</name>
</gene>
<keyword evidence="3" id="KW-0813">Transport</keyword>
<dbReference type="EMBL" id="QNBE01000049">
    <property type="protein sequence ID" value="RKX70149.1"/>
    <property type="molecule type" value="Genomic_DNA"/>
</dbReference>
<comment type="subcellular location">
    <subcellularLocation>
        <location evidence="1">Membrane</location>
        <topology evidence="1">Single-pass membrane protein</topology>
    </subcellularLocation>
</comment>
<evidence type="ECO:0000259" key="9">
    <source>
        <dbReference type="PROSITE" id="PS52015"/>
    </source>
</evidence>
<dbReference type="Gene3D" id="3.10.105.10">
    <property type="entry name" value="Dipeptide-binding Protein, Domain 3"/>
    <property type="match status" value="1"/>
</dbReference>
<evidence type="ECO:0000313" key="10">
    <source>
        <dbReference type="EMBL" id="RKX70149.1"/>
    </source>
</evidence>
<name>A0A660SH64_UNCW3</name>
<dbReference type="InterPro" id="IPR039424">
    <property type="entry name" value="SBP_5"/>
</dbReference>
<dbReference type="PANTHER" id="PTHR30290">
    <property type="entry name" value="PERIPLASMIC BINDING COMPONENT OF ABC TRANSPORTER"/>
    <property type="match status" value="1"/>
</dbReference>
<evidence type="ECO:0000313" key="11">
    <source>
        <dbReference type="Proteomes" id="UP000268469"/>
    </source>
</evidence>
<feature type="domain" description="TonB C-terminal" evidence="9">
    <location>
        <begin position="607"/>
        <end position="698"/>
    </location>
</feature>
<dbReference type="InterPro" id="IPR037682">
    <property type="entry name" value="TonB_C"/>
</dbReference>
<dbReference type="Pfam" id="PF03544">
    <property type="entry name" value="TonB_C"/>
    <property type="match status" value="1"/>
</dbReference>
<feature type="region of interest" description="Disordered" evidence="8">
    <location>
        <begin position="534"/>
        <end position="575"/>
    </location>
</feature>
<organism evidence="10 11">
    <name type="scientific">candidate division WOR-3 bacterium</name>
    <dbReference type="NCBI Taxonomy" id="2052148"/>
    <lineage>
        <taxon>Bacteria</taxon>
        <taxon>Bacteria division WOR-3</taxon>
    </lineage>
</organism>
<dbReference type="GO" id="GO:0015833">
    <property type="term" value="P:peptide transport"/>
    <property type="evidence" value="ECO:0007669"/>
    <property type="project" value="TreeGrafter"/>
</dbReference>
<evidence type="ECO:0000256" key="1">
    <source>
        <dbReference type="ARBA" id="ARBA00004167"/>
    </source>
</evidence>
<dbReference type="InterPro" id="IPR003538">
    <property type="entry name" value="TonB"/>
</dbReference>
<dbReference type="Gene3D" id="3.40.190.10">
    <property type="entry name" value="Periplasmic binding protein-like II"/>
    <property type="match status" value="1"/>
</dbReference>
<keyword evidence="5" id="KW-0732">Signal</keyword>
<comment type="caution">
    <text evidence="10">The sequence shown here is derived from an EMBL/GenBank/DDBJ whole genome shotgun (WGS) entry which is preliminary data.</text>
</comment>
<dbReference type="InterPro" id="IPR006260">
    <property type="entry name" value="TonB/TolA_C"/>
</dbReference>
<dbReference type="Proteomes" id="UP000268469">
    <property type="component" value="Unassembled WGS sequence"/>
</dbReference>
<dbReference type="SUPFAM" id="SSF53850">
    <property type="entry name" value="Periplasmic binding protein-like II"/>
    <property type="match status" value="1"/>
</dbReference>
<evidence type="ECO:0000256" key="8">
    <source>
        <dbReference type="SAM" id="MobiDB-lite"/>
    </source>
</evidence>
<evidence type="ECO:0000256" key="4">
    <source>
        <dbReference type="ARBA" id="ARBA00022692"/>
    </source>
</evidence>
<dbReference type="GO" id="GO:0015891">
    <property type="term" value="P:siderophore transport"/>
    <property type="evidence" value="ECO:0007669"/>
    <property type="project" value="InterPro"/>
</dbReference>
<dbReference type="GO" id="GO:0030288">
    <property type="term" value="C:outer membrane-bounded periplasmic space"/>
    <property type="evidence" value="ECO:0007669"/>
    <property type="project" value="InterPro"/>
</dbReference>
<dbReference type="Gene3D" id="3.90.76.10">
    <property type="entry name" value="Dipeptide-binding Protein, Domain 1"/>
    <property type="match status" value="1"/>
</dbReference>
<dbReference type="GO" id="GO:0016020">
    <property type="term" value="C:membrane"/>
    <property type="evidence" value="ECO:0007669"/>
    <property type="project" value="UniProtKB-SubCell"/>
</dbReference>
<dbReference type="AlphaFoldDB" id="A0A660SH64"/>
<dbReference type="PROSITE" id="PS01040">
    <property type="entry name" value="SBP_BACTERIAL_5"/>
    <property type="match status" value="1"/>
</dbReference>
<dbReference type="InterPro" id="IPR000914">
    <property type="entry name" value="SBP_5_dom"/>
</dbReference>
<dbReference type="CDD" id="cd08514">
    <property type="entry name" value="PBP2_AppA_like"/>
    <property type="match status" value="1"/>
</dbReference>
<evidence type="ECO:0000256" key="6">
    <source>
        <dbReference type="ARBA" id="ARBA00022989"/>
    </source>
</evidence>
<sequence length="698" mass="79410">MRRLAVVAILLVLAALFCQKEKVVLSGERGGTLVIGTFLEPSNLSPLYPSVAGLNEVVDLLFLHLHRTDPRTGKMRPELAESWEFSEDLKAITYYLRKDVKWWDGKPVTAEDIVFTFNLMKDPKTGYPNLAKLRFIDRVEKLGDYRVRFYFKKVYADELTDSDLQPLPRHLLAKEKDLRNSPFNLKPVGNGPFKFKHWAVGNYLELVANEDFYLGRPPLDRIVFRFYRNPDTLLADLKQGIIDFATGLDPGMAKALKGTKGIKVSSRPGRSYLYIGWNLQNELLKSPEIRKALTMAIDRSSILNQIYLKEGEISTGPIPPSSWGFNKEIKPIPYDPEKAKEILAEAGWKDLDYDRILEKGSIRNEFRLTIIANRENPDRVRILNQIADDLKAVGIRVEKEIVDIGTFIRRIIARDFDGMIMGWTVGDKIDPTIYWHSDPKKGRYNFVGYKNRMVDSLIEAGLLSIDINDAIRIWNEFQKIVYEDQPYTFLVVPNEISAYQERIQGLDPEVGPDVPISYTYWLKKKDQRIVKLEEEAKPPEEVKPPPTKPAEKPKKREERPKPEEAPKPPETVTPEKLLEEAAKRETTATAAKPAPVETVVTKPFKPAVIIRPKIIKFVPAKYPPSLIDLGVEGTVVVKVLVGTDGRVKDTKIVQSFGNVLCEKEAVAAARKAVFKPATKDGVPYEVWMSIPYKFRPPE</sequence>
<dbReference type="PANTHER" id="PTHR30290:SF9">
    <property type="entry name" value="OLIGOPEPTIDE-BINDING PROTEIN APPA"/>
    <property type="match status" value="1"/>
</dbReference>
<accession>A0A660SH64</accession>
<dbReference type="PRINTS" id="PR01374">
    <property type="entry name" value="TONBPROTEIN"/>
</dbReference>
<evidence type="ECO:0000256" key="2">
    <source>
        <dbReference type="ARBA" id="ARBA00005695"/>
    </source>
</evidence>
<keyword evidence="4" id="KW-0812">Transmembrane</keyword>
<keyword evidence="7" id="KW-0472">Membrane</keyword>
<dbReference type="GO" id="GO:1904680">
    <property type="term" value="F:peptide transmembrane transporter activity"/>
    <property type="evidence" value="ECO:0007669"/>
    <property type="project" value="TreeGrafter"/>
</dbReference>
<evidence type="ECO:0000256" key="3">
    <source>
        <dbReference type="ARBA" id="ARBA00022448"/>
    </source>
</evidence>
<protein>
    <recommendedName>
        <fullName evidence="9">TonB C-terminal domain-containing protein</fullName>
    </recommendedName>
</protein>